<comment type="similarity">
    <text evidence="1">Belongs to the DNA polymerase type-B family.</text>
</comment>
<dbReference type="GO" id="GO:0003676">
    <property type="term" value="F:nucleic acid binding"/>
    <property type="evidence" value="ECO:0007669"/>
    <property type="project" value="InterPro"/>
</dbReference>
<evidence type="ECO:0000313" key="7">
    <source>
        <dbReference type="EMBL" id="KAA6385161.1"/>
    </source>
</evidence>
<dbReference type="PRINTS" id="PR00106">
    <property type="entry name" value="DNAPOLB"/>
</dbReference>
<dbReference type="InterPro" id="IPR006172">
    <property type="entry name" value="DNA-dir_DNA_pol_B"/>
</dbReference>
<evidence type="ECO:0000256" key="3">
    <source>
        <dbReference type="ARBA" id="ARBA00022679"/>
    </source>
</evidence>
<dbReference type="EC" id="2.7.7.7" evidence="2"/>
<sequence length="1511" mass="178048">MTAKSRRRRRNQRRNQPPQSQPPLNKAKNNKNRPNQQQLQRMRDQASQKQRNQQQTRQVKNTPTKPPATSTRIQPKETVENQSRKQRRKLKSESRKQRNKKRKQRKSAKKQEKKQMRDQMNRENYLSWIYHYEQSLDKNSREILRKNQVEIQDLIDKYGDSVLELVSSEDPEFMILSKPLNMRLLTQAINEARTRHSGIKLDFHNLTDATAISVDFYHNDIRSLEDIDKFIEYVYSHEKGRLFKCTFDFGVAIERKEMPENMKELLKNKKLIHKLQYIDGRYLVTYRIKLPDNSFSQLHAPMILFDRNSIDIFKEYVRSSILFMQEFGELTDTKELIVAIFSMQLTSHRLPFPGKNMKELIKIHKKRNIIKYIDTNDDYNICFWYNLTCVTMPDAKNVEIDRHKRIAEGKRLLFSFYGIPESNQRKFLKEYPGFNWNDANKVAEKYNININCYEYVGEGFEDDDQKPKYQRLISYPDFQATKQTLVCCNEVASLNTERSSTNFQFAACEVEGRKPYNILLLNDDIGNQHIMYIINVEKLIGLLICPICNNHAIYAKDENRHVQRKMDAHIKECMMKLGNPNKQVRLEKFSKPFAPHITSNQIYKYLFSHNRLQEYKPTQYYITFLFNTEFQQEDDIKYPVIKPISVASAIKTKSGIKTCNFDQSQENFIDQWLDYLFAEAKQVKIENKYPQSGQDANASYLDEVPQRYEVPVIGFDSLKTSITLIFRNLQSKNYEIVDFVGQTSSPKYFIIKPTEKYLVFMKKQDQNENSIRLKFIDAKNYLVDNISFEKFIEDVQAKPSDYAKLVGNEVAGCQSNLGQVKFQENNLLEQSKLMIISIDFLINLYFKNKIDLLANMSLAKLACLDKYSHVYKNFDIDTDYTPQPDDPSFDLTEKQWKYKVESYKEQDKIKKRRTDHNVSDSDYKYFHDLFISSCCHMCKARFTYKNQPTLDRIDNEKSHTKTNVKPCCLYCNKYASNKDKDICRFMIQLRKFAQLNHLAMTIADQDVYKILRSNMIGGNSYVMHRENISGLTPINKFKYNSSDKTVHSINLPHIISHIICLDFNSFYPSVMSSNSHILIPYTNHKMYMPGDVTSVIKDEYRARQIIYNENRFSCDEDIIENKVQLFIAVVKAHIPEEFINEFTDFPVIWRNLKIIMNKQTLGEYTYKNMIEHHMACDKEESKLLMLSSTHNEFMTFNNYYLWFLIDRCHLVIDEVQQVITYSKNTSFHEFVNETHKLRCEALVAGNKNLELMYEIKLNASFGYDALNTEKFQDIRICNRQKLGMCHMLNTFMSERYLSDNLSVGELEKRKCQCSTPLQVAYFVMDNSKYFYLNTFYNFLVLCLDMNKIHVIYGDTDSLCLGIADNNWPIKNQKLWNKLYPQFFPASDQIDEKKKLLGWNIEHQVKTCFALVPKCYYLDTYDNGEIMKLKGVNQQQNPNISRNSFIKNIQDDYHTEITRKSVIQKQGLMSEVISNRVGISGINTKTIVLKNQSCAPLLYGINADKYFVDDSH</sequence>
<feature type="compositionally biased region" description="Low complexity" evidence="6">
    <location>
        <begin position="48"/>
        <end position="62"/>
    </location>
</feature>
<evidence type="ECO:0000256" key="5">
    <source>
        <dbReference type="ARBA" id="ARBA00022932"/>
    </source>
</evidence>
<keyword evidence="4" id="KW-0548">Nucleotidyltransferase</keyword>
<proteinExistence type="inferred from homology"/>
<dbReference type="InterPro" id="IPR023211">
    <property type="entry name" value="DNA_pol_palm_dom_sf"/>
</dbReference>
<protein>
    <recommendedName>
        <fullName evidence="2">DNA-directed DNA polymerase</fullName>
        <ecNumber evidence="2">2.7.7.7</ecNumber>
    </recommendedName>
</protein>
<evidence type="ECO:0000256" key="1">
    <source>
        <dbReference type="ARBA" id="ARBA00005755"/>
    </source>
</evidence>
<evidence type="ECO:0000256" key="4">
    <source>
        <dbReference type="ARBA" id="ARBA00022695"/>
    </source>
</evidence>
<dbReference type="InterPro" id="IPR043502">
    <property type="entry name" value="DNA/RNA_pol_sf"/>
</dbReference>
<gene>
    <name evidence="7" type="ORF">EZS28_019312</name>
</gene>
<dbReference type="EMBL" id="SNRW01005388">
    <property type="protein sequence ID" value="KAA6385161.1"/>
    <property type="molecule type" value="Genomic_DNA"/>
</dbReference>
<feature type="region of interest" description="Disordered" evidence="6">
    <location>
        <begin position="1"/>
        <end position="120"/>
    </location>
</feature>
<comment type="caution">
    <text evidence="7">The sequence shown here is derived from an EMBL/GenBank/DDBJ whole genome shotgun (WGS) entry which is preliminary data.</text>
</comment>
<feature type="compositionally biased region" description="Basic and acidic residues" evidence="6">
    <location>
        <begin position="74"/>
        <end position="83"/>
    </location>
</feature>
<feature type="compositionally biased region" description="Basic residues" evidence="6">
    <location>
        <begin position="1"/>
        <end position="13"/>
    </location>
</feature>
<dbReference type="GO" id="GO:0003887">
    <property type="term" value="F:DNA-directed DNA polymerase activity"/>
    <property type="evidence" value="ECO:0007669"/>
    <property type="project" value="UniProtKB-KW"/>
</dbReference>
<keyword evidence="3" id="KW-0808">Transferase</keyword>
<dbReference type="SUPFAM" id="SSF56672">
    <property type="entry name" value="DNA/RNA polymerases"/>
    <property type="match status" value="1"/>
</dbReference>
<accession>A0A5J4VRH2</accession>
<reference evidence="7 8" key="1">
    <citation type="submission" date="2019-03" db="EMBL/GenBank/DDBJ databases">
        <title>Single cell metagenomics reveals metabolic interactions within the superorganism composed of flagellate Streblomastix strix and complex community of Bacteroidetes bacteria on its surface.</title>
        <authorList>
            <person name="Treitli S.C."/>
            <person name="Kolisko M."/>
            <person name="Husnik F."/>
            <person name="Keeling P."/>
            <person name="Hampl V."/>
        </authorList>
    </citation>
    <scope>NUCLEOTIDE SEQUENCE [LARGE SCALE GENOMIC DNA]</scope>
    <source>
        <strain evidence="7">ST1C</strain>
    </source>
</reference>
<evidence type="ECO:0000256" key="2">
    <source>
        <dbReference type="ARBA" id="ARBA00012417"/>
    </source>
</evidence>
<evidence type="ECO:0000256" key="6">
    <source>
        <dbReference type="SAM" id="MobiDB-lite"/>
    </source>
</evidence>
<dbReference type="Proteomes" id="UP000324800">
    <property type="component" value="Unassembled WGS sequence"/>
</dbReference>
<keyword evidence="5" id="KW-0239">DNA-directed DNA polymerase</keyword>
<name>A0A5J4VRH2_9EUKA</name>
<feature type="compositionally biased region" description="Basic and acidic residues" evidence="6">
    <location>
        <begin position="109"/>
        <end position="120"/>
    </location>
</feature>
<feature type="compositionally biased region" description="Basic residues" evidence="6">
    <location>
        <begin position="97"/>
        <end position="108"/>
    </location>
</feature>
<dbReference type="Gene3D" id="3.90.1600.10">
    <property type="entry name" value="Palm domain of DNA polymerase"/>
    <property type="match status" value="1"/>
</dbReference>
<evidence type="ECO:0000313" key="8">
    <source>
        <dbReference type="Proteomes" id="UP000324800"/>
    </source>
</evidence>
<organism evidence="7 8">
    <name type="scientific">Streblomastix strix</name>
    <dbReference type="NCBI Taxonomy" id="222440"/>
    <lineage>
        <taxon>Eukaryota</taxon>
        <taxon>Metamonada</taxon>
        <taxon>Preaxostyla</taxon>
        <taxon>Oxymonadida</taxon>
        <taxon>Streblomastigidae</taxon>
        <taxon>Streblomastix</taxon>
    </lineage>
</organism>
<dbReference type="GO" id="GO:0000166">
    <property type="term" value="F:nucleotide binding"/>
    <property type="evidence" value="ECO:0007669"/>
    <property type="project" value="InterPro"/>
</dbReference>